<sequence length="287" mass="32759">MKFSSLRWNKFHDEYSKLNHEQSDSSSSDPMSVFEASQTSARHGQWSGWLEWAARVLSVLIFVSGMIMMLIAGQQCKTRSASDKECAAQTSVWFPVLGAVEYEYRDWVDSSATTHSKYISDIPSLALEHRWHRLENMPAVLIPSERIPTLNRSIVQDFLRANPPHSDKYIAGIEVFHHLHCLNILRQVAWKDRYPTNLVPSLLRHNSPAVASKHADHCIETLRQALTCNADVTPYLWYRRAHVDGTAKEDFAASHKCKNFEKIVEWVKENGVQVPLEATRGDVATKM</sequence>
<organism evidence="4 5">
    <name type="scientific">Ramularia collo-cygni</name>
    <dbReference type="NCBI Taxonomy" id="112498"/>
    <lineage>
        <taxon>Eukaryota</taxon>
        <taxon>Fungi</taxon>
        <taxon>Dikarya</taxon>
        <taxon>Ascomycota</taxon>
        <taxon>Pezizomycotina</taxon>
        <taxon>Dothideomycetes</taxon>
        <taxon>Dothideomycetidae</taxon>
        <taxon>Mycosphaerellales</taxon>
        <taxon>Mycosphaerellaceae</taxon>
        <taxon>Ramularia</taxon>
    </lineage>
</organism>
<evidence type="ECO:0000256" key="2">
    <source>
        <dbReference type="ARBA" id="ARBA00035112"/>
    </source>
</evidence>
<evidence type="ECO:0000313" key="4">
    <source>
        <dbReference type="EMBL" id="CZT18449.1"/>
    </source>
</evidence>
<dbReference type="STRING" id="112498.A0A2D3VA91"/>
<keyword evidence="3" id="KW-0472">Membrane</keyword>
<dbReference type="PANTHER" id="PTHR33365:SF4">
    <property type="entry name" value="CYCLOCHLOROTINE BIOSYNTHESIS PROTEIN O"/>
    <property type="match status" value="1"/>
</dbReference>
<accession>A0A2D3VA91</accession>
<dbReference type="PANTHER" id="PTHR33365">
    <property type="entry name" value="YALI0B05434P"/>
    <property type="match status" value="1"/>
</dbReference>
<feature type="transmembrane region" description="Helical" evidence="3">
    <location>
        <begin position="52"/>
        <end position="72"/>
    </location>
</feature>
<protein>
    <recommendedName>
        <fullName evidence="6">Cyclochlorotine biosynthesis protein O</fullName>
    </recommendedName>
</protein>
<name>A0A2D3VA91_9PEZI</name>
<dbReference type="EMBL" id="FJUY01000005">
    <property type="protein sequence ID" value="CZT18449.1"/>
    <property type="molecule type" value="Genomic_DNA"/>
</dbReference>
<keyword evidence="3" id="KW-0812">Transmembrane</keyword>
<evidence type="ECO:0000256" key="1">
    <source>
        <dbReference type="ARBA" id="ARBA00004685"/>
    </source>
</evidence>
<evidence type="ECO:0000256" key="3">
    <source>
        <dbReference type="SAM" id="Phobius"/>
    </source>
</evidence>
<dbReference type="RefSeq" id="XP_023625339.1">
    <property type="nucleotide sequence ID" value="XM_023769571.1"/>
</dbReference>
<dbReference type="GO" id="GO:0043386">
    <property type="term" value="P:mycotoxin biosynthetic process"/>
    <property type="evidence" value="ECO:0007669"/>
    <property type="project" value="InterPro"/>
</dbReference>
<dbReference type="Pfam" id="PF11807">
    <property type="entry name" value="UstYa"/>
    <property type="match status" value="1"/>
</dbReference>
<dbReference type="OrthoDB" id="3687641at2759"/>
<dbReference type="InterPro" id="IPR021765">
    <property type="entry name" value="UstYa-like"/>
</dbReference>
<evidence type="ECO:0000313" key="5">
    <source>
        <dbReference type="Proteomes" id="UP000225277"/>
    </source>
</evidence>
<keyword evidence="3" id="KW-1133">Transmembrane helix</keyword>
<dbReference type="AlphaFoldDB" id="A0A2D3VA91"/>
<comment type="similarity">
    <text evidence="2">Belongs to the ustYa family.</text>
</comment>
<evidence type="ECO:0008006" key="6">
    <source>
        <dbReference type="Google" id="ProtNLM"/>
    </source>
</evidence>
<dbReference type="Proteomes" id="UP000225277">
    <property type="component" value="Unassembled WGS sequence"/>
</dbReference>
<reference evidence="4 5" key="1">
    <citation type="submission" date="2016-03" db="EMBL/GenBank/DDBJ databases">
        <authorList>
            <person name="Ploux O."/>
        </authorList>
    </citation>
    <scope>NUCLEOTIDE SEQUENCE [LARGE SCALE GENOMIC DNA]</scope>
    <source>
        <strain evidence="4 5">URUG2</strain>
    </source>
</reference>
<gene>
    <name evidence="4" type="ORF">RCC_04294</name>
</gene>
<dbReference type="GeneID" id="35599470"/>
<keyword evidence="5" id="KW-1185">Reference proteome</keyword>
<proteinExistence type="inferred from homology"/>
<comment type="pathway">
    <text evidence="1">Mycotoxin biosynthesis.</text>
</comment>